<dbReference type="PANTHER" id="PTHR35317">
    <property type="entry name" value="OS04G0629600 PROTEIN"/>
    <property type="match status" value="1"/>
</dbReference>
<evidence type="ECO:0000313" key="1">
    <source>
        <dbReference type="EMBL" id="KJB10763.1"/>
    </source>
</evidence>
<dbReference type="Gramene" id="KJB10763">
    <property type="protein sequence ID" value="KJB10763"/>
    <property type="gene ID" value="B456_001G222900"/>
</dbReference>
<evidence type="ECO:0000313" key="2">
    <source>
        <dbReference type="Proteomes" id="UP000032304"/>
    </source>
</evidence>
<dbReference type="Proteomes" id="UP000032304">
    <property type="component" value="Chromosome 1"/>
</dbReference>
<dbReference type="PANTHER" id="PTHR35317:SF23">
    <property type="entry name" value="OS04G0629600 PROTEIN"/>
    <property type="match status" value="1"/>
</dbReference>
<dbReference type="AlphaFoldDB" id="A0A0D2NCR0"/>
<gene>
    <name evidence="1" type="ORF">B456_001G222900</name>
</gene>
<reference evidence="1 2" key="1">
    <citation type="journal article" date="2012" name="Nature">
        <title>Repeated polyploidization of Gossypium genomes and the evolution of spinnable cotton fibres.</title>
        <authorList>
            <person name="Paterson A.H."/>
            <person name="Wendel J.F."/>
            <person name="Gundlach H."/>
            <person name="Guo H."/>
            <person name="Jenkins J."/>
            <person name="Jin D."/>
            <person name="Llewellyn D."/>
            <person name="Showmaker K.C."/>
            <person name="Shu S."/>
            <person name="Udall J."/>
            <person name="Yoo M.J."/>
            <person name="Byers R."/>
            <person name="Chen W."/>
            <person name="Doron-Faigenboim A."/>
            <person name="Duke M.V."/>
            <person name="Gong L."/>
            <person name="Grimwood J."/>
            <person name="Grover C."/>
            <person name="Grupp K."/>
            <person name="Hu G."/>
            <person name="Lee T.H."/>
            <person name="Li J."/>
            <person name="Lin L."/>
            <person name="Liu T."/>
            <person name="Marler B.S."/>
            <person name="Page J.T."/>
            <person name="Roberts A.W."/>
            <person name="Romanel E."/>
            <person name="Sanders W.S."/>
            <person name="Szadkowski E."/>
            <person name="Tan X."/>
            <person name="Tang H."/>
            <person name="Xu C."/>
            <person name="Wang J."/>
            <person name="Wang Z."/>
            <person name="Zhang D."/>
            <person name="Zhang L."/>
            <person name="Ashrafi H."/>
            <person name="Bedon F."/>
            <person name="Bowers J.E."/>
            <person name="Brubaker C.L."/>
            <person name="Chee P.W."/>
            <person name="Das S."/>
            <person name="Gingle A.R."/>
            <person name="Haigler C.H."/>
            <person name="Harker D."/>
            <person name="Hoffmann L.V."/>
            <person name="Hovav R."/>
            <person name="Jones D.C."/>
            <person name="Lemke C."/>
            <person name="Mansoor S."/>
            <person name="ur Rahman M."/>
            <person name="Rainville L.N."/>
            <person name="Rambani A."/>
            <person name="Reddy U.K."/>
            <person name="Rong J.K."/>
            <person name="Saranga Y."/>
            <person name="Scheffler B.E."/>
            <person name="Scheffler J.A."/>
            <person name="Stelly D.M."/>
            <person name="Triplett B.A."/>
            <person name="Van Deynze A."/>
            <person name="Vaslin M.F."/>
            <person name="Waghmare V.N."/>
            <person name="Walford S.A."/>
            <person name="Wright R.J."/>
            <person name="Zaki E.A."/>
            <person name="Zhang T."/>
            <person name="Dennis E.S."/>
            <person name="Mayer K.F."/>
            <person name="Peterson D.G."/>
            <person name="Rokhsar D.S."/>
            <person name="Wang X."/>
            <person name="Schmutz J."/>
        </authorList>
    </citation>
    <scope>NUCLEOTIDE SEQUENCE [LARGE SCALE GENOMIC DNA]</scope>
</reference>
<organism evidence="1 2">
    <name type="scientific">Gossypium raimondii</name>
    <name type="common">Peruvian cotton</name>
    <name type="synonym">Gossypium klotzschianum subsp. raimondii</name>
    <dbReference type="NCBI Taxonomy" id="29730"/>
    <lineage>
        <taxon>Eukaryota</taxon>
        <taxon>Viridiplantae</taxon>
        <taxon>Streptophyta</taxon>
        <taxon>Embryophyta</taxon>
        <taxon>Tracheophyta</taxon>
        <taxon>Spermatophyta</taxon>
        <taxon>Magnoliopsida</taxon>
        <taxon>eudicotyledons</taxon>
        <taxon>Gunneridae</taxon>
        <taxon>Pentapetalae</taxon>
        <taxon>rosids</taxon>
        <taxon>malvids</taxon>
        <taxon>Malvales</taxon>
        <taxon>Malvaceae</taxon>
        <taxon>Malvoideae</taxon>
        <taxon>Gossypium</taxon>
    </lineage>
</organism>
<keyword evidence="2" id="KW-1185">Reference proteome</keyword>
<protein>
    <submittedName>
        <fullName evidence="1">Uncharacterized protein</fullName>
    </submittedName>
</protein>
<dbReference type="EMBL" id="CM001740">
    <property type="protein sequence ID" value="KJB10763.1"/>
    <property type="molecule type" value="Genomic_DNA"/>
</dbReference>
<accession>A0A0D2NCR0</accession>
<name>A0A0D2NCR0_GOSRA</name>
<proteinExistence type="predicted"/>
<sequence>MQMQTTKFETLRMQDSKKIGEFYANLCDLPNQAFTLKEGYSNSRLVKKVLRSLLERFTIKVTTIEYAKILESLKIDELIGSLQTFELNLDESKKVNSNGERSIAFQVANEVSIPIASSLEELQEQIALLP</sequence>